<reference evidence="1 2" key="1">
    <citation type="submission" date="2019-02" db="EMBL/GenBank/DDBJ databases">
        <title>Deep-cultivation of Planctomycetes and their phenomic and genomic characterization uncovers novel biology.</title>
        <authorList>
            <person name="Wiegand S."/>
            <person name="Jogler M."/>
            <person name="Boedeker C."/>
            <person name="Pinto D."/>
            <person name="Vollmers J."/>
            <person name="Rivas-Marin E."/>
            <person name="Kohn T."/>
            <person name="Peeters S.H."/>
            <person name="Heuer A."/>
            <person name="Rast P."/>
            <person name="Oberbeckmann S."/>
            <person name="Bunk B."/>
            <person name="Jeske O."/>
            <person name="Meyerdierks A."/>
            <person name="Storesund J.E."/>
            <person name="Kallscheuer N."/>
            <person name="Luecker S."/>
            <person name="Lage O.M."/>
            <person name="Pohl T."/>
            <person name="Merkel B.J."/>
            <person name="Hornburger P."/>
            <person name="Mueller R.-W."/>
            <person name="Bruemmer F."/>
            <person name="Labrenz M."/>
            <person name="Spormann A.M."/>
            <person name="Op Den Camp H."/>
            <person name="Overmann J."/>
            <person name="Amann R."/>
            <person name="Jetten M.S.M."/>
            <person name="Mascher T."/>
            <person name="Medema M.H."/>
            <person name="Devos D.P."/>
            <person name="Kaster A.-K."/>
            <person name="Ovreas L."/>
            <person name="Rohde M."/>
            <person name="Galperin M.Y."/>
            <person name="Jogler C."/>
        </authorList>
    </citation>
    <scope>NUCLEOTIDE SEQUENCE [LARGE SCALE GENOMIC DNA]</scope>
    <source>
        <strain evidence="1 2">Pan54</strain>
    </source>
</reference>
<dbReference type="RefSeq" id="WP_146502891.1">
    <property type="nucleotide sequence ID" value="NZ_SJPG01000001.1"/>
</dbReference>
<evidence type="ECO:0000313" key="2">
    <source>
        <dbReference type="Proteomes" id="UP000316095"/>
    </source>
</evidence>
<proteinExistence type="predicted"/>
<organism evidence="1 2">
    <name type="scientific">Rubinisphaera italica</name>
    <dbReference type="NCBI Taxonomy" id="2527969"/>
    <lineage>
        <taxon>Bacteria</taxon>
        <taxon>Pseudomonadati</taxon>
        <taxon>Planctomycetota</taxon>
        <taxon>Planctomycetia</taxon>
        <taxon>Planctomycetales</taxon>
        <taxon>Planctomycetaceae</taxon>
        <taxon>Rubinisphaera</taxon>
    </lineage>
</organism>
<name>A0A5C5XFA1_9PLAN</name>
<sequence length="88" mass="10211">MWLAEHPVSRVQRVLEQQAGPEPWDAERIIQRVQQSRSCESTSLEAVRHDDLQRPEVLSIQVPTPDLNHFDHLSSLPSQRMMCLLRIS</sequence>
<keyword evidence="2" id="KW-1185">Reference proteome</keyword>
<dbReference type="OrthoDB" id="261225at2"/>
<comment type="caution">
    <text evidence="1">The sequence shown here is derived from an EMBL/GenBank/DDBJ whole genome shotgun (WGS) entry which is preliminary data.</text>
</comment>
<dbReference type="AlphaFoldDB" id="A0A5C5XFA1"/>
<evidence type="ECO:0000313" key="1">
    <source>
        <dbReference type="EMBL" id="TWT60825.1"/>
    </source>
</evidence>
<accession>A0A5C5XFA1</accession>
<gene>
    <name evidence="1" type="ORF">Pan54_15520</name>
</gene>
<protein>
    <submittedName>
        <fullName evidence="1">Uncharacterized protein</fullName>
    </submittedName>
</protein>
<dbReference type="EMBL" id="SJPG01000001">
    <property type="protein sequence ID" value="TWT60825.1"/>
    <property type="molecule type" value="Genomic_DNA"/>
</dbReference>
<dbReference type="Proteomes" id="UP000316095">
    <property type="component" value="Unassembled WGS sequence"/>
</dbReference>